<name>A0A8X6LUJ3_TRICU</name>
<organism evidence="2 3">
    <name type="scientific">Trichonephila clavata</name>
    <name type="common">Joro spider</name>
    <name type="synonym">Nephila clavata</name>
    <dbReference type="NCBI Taxonomy" id="2740835"/>
    <lineage>
        <taxon>Eukaryota</taxon>
        <taxon>Metazoa</taxon>
        <taxon>Ecdysozoa</taxon>
        <taxon>Arthropoda</taxon>
        <taxon>Chelicerata</taxon>
        <taxon>Arachnida</taxon>
        <taxon>Araneae</taxon>
        <taxon>Araneomorphae</taxon>
        <taxon>Entelegynae</taxon>
        <taxon>Araneoidea</taxon>
        <taxon>Nephilidae</taxon>
        <taxon>Trichonephila</taxon>
    </lineage>
</organism>
<feature type="region of interest" description="Disordered" evidence="1">
    <location>
        <begin position="47"/>
        <end position="109"/>
    </location>
</feature>
<feature type="compositionally biased region" description="Basic and acidic residues" evidence="1">
    <location>
        <begin position="96"/>
        <end position="109"/>
    </location>
</feature>
<dbReference type="OrthoDB" id="5975154at2759"/>
<evidence type="ECO:0000313" key="3">
    <source>
        <dbReference type="Proteomes" id="UP000887116"/>
    </source>
</evidence>
<evidence type="ECO:0000256" key="1">
    <source>
        <dbReference type="SAM" id="MobiDB-lite"/>
    </source>
</evidence>
<reference evidence="2" key="1">
    <citation type="submission" date="2020-07" db="EMBL/GenBank/DDBJ databases">
        <title>Multicomponent nature underlies the extraordinary mechanical properties of spider dragline silk.</title>
        <authorList>
            <person name="Kono N."/>
            <person name="Nakamura H."/>
            <person name="Mori M."/>
            <person name="Yoshida Y."/>
            <person name="Ohtoshi R."/>
            <person name="Malay A.D."/>
            <person name="Moran D.A.P."/>
            <person name="Tomita M."/>
            <person name="Numata K."/>
            <person name="Arakawa K."/>
        </authorList>
    </citation>
    <scope>NUCLEOTIDE SEQUENCE</scope>
</reference>
<dbReference type="EMBL" id="BMAO01038238">
    <property type="protein sequence ID" value="GFR23501.1"/>
    <property type="molecule type" value="Genomic_DNA"/>
</dbReference>
<feature type="non-terminal residue" evidence="2">
    <location>
        <position position="172"/>
    </location>
</feature>
<evidence type="ECO:0000313" key="2">
    <source>
        <dbReference type="EMBL" id="GFR23501.1"/>
    </source>
</evidence>
<comment type="caution">
    <text evidence="2">The sequence shown here is derived from an EMBL/GenBank/DDBJ whole genome shotgun (WGS) entry which is preliminary data.</text>
</comment>
<protein>
    <submittedName>
        <fullName evidence="2">Acr-16</fullName>
    </submittedName>
</protein>
<proteinExistence type="predicted"/>
<dbReference type="Proteomes" id="UP000887116">
    <property type="component" value="Unassembled WGS sequence"/>
</dbReference>
<gene>
    <name evidence="2" type="primary">NCL1_25296</name>
    <name evidence="2" type="ORF">TNCT_559721</name>
</gene>
<accession>A0A8X6LUJ3</accession>
<sequence>MSRPGKKITRKHLFMSSKMKELELKERSSRSLLANVLDMDDDFRQQNSTSGGYVHTVSGGRAAGGREGVGGRDSPLPPVPQHAEGAAEHPQGTALHHQENEGRGREPGGHLRLEIRRHGRRPDLPVWVHPLHHPVYLRHHLLGPAPRSVRSDFFVRVTTTKTRTRPIFTDRH</sequence>
<keyword evidence="3" id="KW-1185">Reference proteome</keyword>
<dbReference type="AlphaFoldDB" id="A0A8X6LUJ3"/>